<reference evidence="1 2" key="1">
    <citation type="journal article" date="2015" name="Genome Announc.">
        <title>Complete Genome Sequence and Annotation of Corynebacterium singulare DSM 44357, Isolated from a Human Semen Specimen.</title>
        <authorList>
            <person name="Merten M."/>
            <person name="Brinkrolf K."/>
            <person name="Albersmeier A."/>
            <person name="Kutter Y."/>
            <person name="Ruckert C."/>
            <person name="Tauch A."/>
        </authorList>
    </citation>
    <scope>NUCLEOTIDE SEQUENCE [LARGE SCALE GENOMIC DNA]</scope>
    <source>
        <strain evidence="1">IBS B52218</strain>
    </source>
</reference>
<proteinExistence type="predicted"/>
<dbReference type="AlphaFoldDB" id="A0A0B6EU36"/>
<accession>A0A0B6EU36</accession>
<dbReference type="HOGENOM" id="CLU_1640931_0_0_11"/>
<sequence>MDPSERPAKWSTDDVARRRQEVLRTLVDDNHTLYVDALDLFTPPLSREEVTQLLLTALETYGEIRAVARELRYLDAIVKNDTKGRQKRHPRLHDARKHLLARLELLENEADQTLPFTFYRPSTGRRFAAGEGLTMDLIDPVPDSVVATMFPPIFDLSSQVG</sequence>
<evidence type="ECO:0000313" key="1">
    <source>
        <dbReference type="EMBL" id="AJI78343.1"/>
    </source>
</evidence>
<gene>
    <name evidence="1" type="ORF">CSING_03985</name>
</gene>
<dbReference type="OrthoDB" id="4413596at2"/>
<evidence type="ECO:0000313" key="2">
    <source>
        <dbReference type="Proteomes" id="UP000031890"/>
    </source>
</evidence>
<dbReference type="KEGG" id="csx:CSING_03985"/>
<name>A0A0B6EU36_9CORY</name>
<dbReference type="EMBL" id="CP010827">
    <property type="protein sequence ID" value="AJI78343.1"/>
    <property type="molecule type" value="Genomic_DNA"/>
</dbReference>
<dbReference type="Proteomes" id="UP000031890">
    <property type="component" value="Chromosome"/>
</dbReference>
<dbReference type="RefSeq" id="WP_144403109.1">
    <property type="nucleotide sequence ID" value="NZ_CP010827.1"/>
</dbReference>
<organism evidence="1 2">
    <name type="scientific">Corynebacterium singulare</name>
    <dbReference type="NCBI Taxonomy" id="161899"/>
    <lineage>
        <taxon>Bacteria</taxon>
        <taxon>Bacillati</taxon>
        <taxon>Actinomycetota</taxon>
        <taxon>Actinomycetes</taxon>
        <taxon>Mycobacteriales</taxon>
        <taxon>Corynebacteriaceae</taxon>
        <taxon>Corynebacterium</taxon>
    </lineage>
</organism>
<protein>
    <submittedName>
        <fullName evidence="1">Uncharacterized protein</fullName>
    </submittedName>
</protein>